<feature type="domain" description="K Homology" evidence="3">
    <location>
        <begin position="8"/>
        <end position="72"/>
    </location>
</feature>
<protein>
    <recommendedName>
        <fullName evidence="3">K Homology domain-containing protein</fullName>
    </recommendedName>
</protein>
<dbReference type="EMBL" id="RCHS01000623">
    <property type="protein sequence ID" value="RMX57719.1"/>
    <property type="molecule type" value="Genomic_DNA"/>
</dbReference>
<dbReference type="PANTHER" id="PTHR10288">
    <property type="entry name" value="KH DOMAIN CONTAINING RNA BINDING PROTEIN"/>
    <property type="match status" value="1"/>
</dbReference>
<keyword evidence="5" id="KW-1185">Reference proteome</keyword>
<dbReference type="GO" id="GO:0003723">
    <property type="term" value="F:RNA binding"/>
    <property type="evidence" value="ECO:0007669"/>
    <property type="project" value="UniProtKB-UniRule"/>
</dbReference>
<accession>A0A3M6UVU4</accession>
<evidence type="ECO:0000259" key="3">
    <source>
        <dbReference type="SMART" id="SM00322"/>
    </source>
</evidence>
<dbReference type="PROSITE" id="PS50084">
    <property type="entry name" value="KH_TYPE_1"/>
    <property type="match status" value="2"/>
</dbReference>
<evidence type="ECO:0000313" key="4">
    <source>
        <dbReference type="EMBL" id="RMX57719.1"/>
    </source>
</evidence>
<keyword evidence="1" id="KW-0677">Repeat</keyword>
<comment type="caution">
    <text evidence="4">The sequence shown here is derived from an EMBL/GenBank/DDBJ whole genome shotgun (WGS) entry which is preliminary data.</text>
</comment>
<dbReference type="Proteomes" id="UP000275408">
    <property type="component" value="Unassembled WGS sequence"/>
</dbReference>
<dbReference type="SUPFAM" id="SSF54791">
    <property type="entry name" value="Eukaryotic type KH-domain (KH-domain type I)"/>
    <property type="match status" value="2"/>
</dbReference>
<dbReference type="CDD" id="cd00105">
    <property type="entry name" value="KH-I"/>
    <property type="match status" value="1"/>
</dbReference>
<gene>
    <name evidence="4" type="ORF">pdam_00004945</name>
</gene>
<dbReference type="AlphaFoldDB" id="A0A3M6UVU4"/>
<dbReference type="InterPro" id="IPR004087">
    <property type="entry name" value="KH_dom"/>
</dbReference>
<reference evidence="4 5" key="1">
    <citation type="journal article" date="2018" name="Sci. Rep.">
        <title>Comparative analysis of the Pocillopora damicornis genome highlights role of immune system in coral evolution.</title>
        <authorList>
            <person name="Cunning R."/>
            <person name="Bay R.A."/>
            <person name="Gillette P."/>
            <person name="Baker A.C."/>
            <person name="Traylor-Knowles N."/>
        </authorList>
    </citation>
    <scope>NUCLEOTIDE SEQUENCE [LARGE SCALE GENOMIC DNA]</scope>
    <source>
        <strain evidence="4">RSMAS</strain>
        <tissue evidence="4">Whole animal</tissue>
    </source>
</reference>
<evidence type="ECO:0000256" key="1">
    <source>
        <dbReference type="ARBA" id="ARBA00022737"/>
    </source>
</evidence>
<name>A0A3M6UVU4_POCDA</name>
<dbReference type="InterPro" id="IPR004088">
    <property type="entry name" value="KH_dom_type_1"/>
</dbReference>
<dbReference type="Pfam" id="PF00013">
    <property type="entry name" value="KH_1"/>
    <property type="match status" value="2"/>
</dbReference>
<dbReference type="InterPro" id="IPR036612">
    <property type="entry name" value="KH_dom_type_1_sf"/>
</dbReference>
<proteinExistence type="predicted"/>
<organism evidence="4 5">
    <name type="scientific">Pocillopora damicornis</name>
    <name type="common">Cauliflower coral</name>
    <name type="synonym">Millepora damicornis</name>
    <dbReference type="NCBI Taxonomy" id="46731"/>
    <lineage>
        <taxon>Eukaryota</taxon>
        <taxon>Metazoa</taxon>
        <taxon>Cnidaria</taxon>
        <taxon>Anthozoa</taxon>
        <taxon>Hexacorallia</taxon>
        <taxon>Scleractinia</taxon>
        <taxon>Astrocoeniina</taxon>
        <taxon>Pocilloporidae</taxon>
        <taxon>Pocillopora</taxon>
    </lineage>
</organism>
<dbReference type="SMART" id="SM00322">
    <property type="entry name" value="KH"/>
    <property type="match status" value="2"/>
</dbReference>
<feature type="domain" description="K Homology" evidence="3">
    <location>
        <begin position="81"/>
        <end position="146"/>
    </location>
</feature>
<keyword evidence="2" id="KW-0694">RNA-binding</keyword>
<evidence type="ECO:0000313" key="5">
    <source>
        <dbReference type="Proteomes" id="UP000275408"/>
    </source>
</evidence>
<dbReference type="OrthoDB" id="5961776at2759"/>
<evidence type="ECO:0000256" key="2">
    <source>
        <dbReference type="PROSITE-ProRule" id="PRU00117"/>
    </source>
</evidence>
<dbReference type="STRING" id="46731.A0A3M6UVU4"/>
<dbReference type="Gene3D" id="3.30.1370.10">
    <property type="entry name" value="K Homology domain, type 1"/>
    <property type="match status" value="2"/>
</dbReference>
<sequence>MLSARRPTTVTRVIPIPKDKVGHVIGRRGSRIKEIREQTGVQISINKENQALLRGTAEQCQNAEKIIKEIVTGAQDNEKGGFKKLHVDIPDKFMGVVIGKGYETLNNISTKTGVTLKAFRGSPGLYFKGSREGEKKAIREIKEIVNLAMKRSQNVKPPARFVYVDTAQLEENHEFELQALQSDQVTGYENKSFQLKPLEHPLGKETDDFADTDRLKEKISAVLRQIHKEKEEGGKVKIDMKSRFGHAYITKIDEEEEKVTFTLKEIKERVESTYGKSWKPFFKAGVLRIEVEEIERGLESFTATEDIRYDFTFYTPSCRDIRAKVWLVEEHSEDEGATAPSLMFSRNAPIPVKSVLTRVSSEDETGSTSNEPCFHMCSRFQQRMRADILIPSKGFDCRLSIRTCESVKYGKKDTPEAEEENRILESYLMNMKIDQGQLKLPPNSEIPDGFDLFYQRRSLRRTYQCRTTDGEKFALTVCKDQAKDVNTDHSEIGSFDETEVKTDIHLHCKEWDEAFDEGAWEPEQIVAKLPKFLKFLRQVQSHVAPHGEAIGD</sequence>